<protein>
    <submittedName>
        <fullName evidence="1">Uncharacterized protein</fullName>
    </submittedName>
</protein>
<sequence length="56" mass="6589">MRSRKMEYLILDDFEMDSLQEKVNKYIKDGYHPVGGLATTNQKDGFVEYLQAMIKE</sequence>
<gene>
    <name evidence="1" type="ORF">CRD36_04685</name>
</gene>
<name>A0A2G4YUL0_9PROT</name>
<accession>A0A2G4YUL0</accession>
<dbReference type="InParanoid" id="A0A2G4YUL0"/>
<comment type="caution">
    <text evidence="1">The sequence shown here is derived from an EMBL/GenBank/DDBJ whole genome shotgun (WGS) entry which is preliminary data.</text>
</comment>
<dbReference type="Proteomes" id="UP000229730">
    <property type="component" value="Unassembled WGS sequence"/>
</dbReference>
<dbReference type="AlphaFoldDB" id="A0A2G4YUL0"/>
<dbReference type="EMBL" id="PDEM01000009">
    <property type="protein sequence ID" value="PHZ85973.1"/>
    <property type="molecule type" value="Genomic_DNA"/>
</dbReference>
<reference evidence="1 2" key="1">
    <citation type="submission" date="2017-10" db="EMBL/GenBank/DDBJ databases">
        <title>Frigbacter circumglobatus gen. nov. sp. nov., isolated from sediment cultured in situ.</title>
        <authorList>
            <person name="Zhao Z."/>
        </authorList>
    </citation>
    <scope>NUCLEOTIDE SEQUENCE [LARGE SCALE GENOMIC DNA]</scope>
    <source>
        <strain evidence="1 2">ZYL</strain>
    </source>
</reference>
<evidence type="ECO:0000313" key="2">
    <source>
        <dbReference type="Proteomes" id="UP000229730"/>
    </source>
</evidence>
<keyword evidence="2" id="KW-1185">Reference proteome</keyword>
<evidence type="ECO:0000313" key="1">
    <source>
        <dbReference type="EMBL" id="PHZ85973.1"/>
    </source>
</evidence>
<proteinExistence type="predicted"/>
<organism evidence="1 2">
    <name type="scientific">Paremcibacter congregatus</name>
    <dbReference type="NCBI Taxonomy" id="2043170"/>
    <lineage>
        <taxon>Bacteria</taxon>
        <taxon>Pseudomonadati</taxon>
        <taxon>Pseudomonadota</taxon>
        <taxon>Alphaproteobacteria</taxon>
        <taxon>Emcibacterales</taxon>
        <taxon>Emcibacteraceae</taxon>
        <taxon>Paremcibacter</taxon>
    </lineage>
</organism>